<comment type="caution">
    <text evidence="1">The sequence shown here is derived from an EMBL/GenBank/DDBJ whole genome shotgun (WGS) entry which is preliminary data.</text>
</comment>
<gene>
    <name evidence="1" type="ORF">CYMTET_43142</name>
</gene>
<sequence length="306" mass="34706">MGYQGQITMGILSVSQWCSGHTFFVQQMHLAKKVEPYVVHATFQFAGTEGKRHRFREAKLWIDPPDYYNPPRGVVTYVNDVPADLLHRAATEYNGKLDSSAAHFELVHHQLQQLRNALGVALALGRHLVLPKLMCGIDRVWFPHRGIFPGSQLKLPFQCPVDHVIEIQAFVATRPAYPVLEHSFLENPRTPDTLKNSVKDLTLGVDLTMNATDVQIQTLLKGHENAKVLQFDSLVGQVFAGFEDKTKNDEFQMRLKRATGIWGTAMSRPGHVHYDFFADVAPWKDRHMRSRSKPWSLVGGEQPFPE</sequence>
<dbReference type="PANTHER" id="PTHR46936">
    <property type="entry name" value="ARABINOSYLTRANSFERASE XEG113"/>
    <property type="match status" value="1"/>
</dbReference>
<accession>A0AAE0F1Y0</accession>
<dbReference type="GO" id="GO:0005794">
    <property type="term" value="C:Golgi apparatus"/>
    <property type="evidence" value="ECO:0007669"/>
    <property type="project" value="TreeGrafter"/>
</dbReference>
<dbReference type="PANTHER" id="PTHR46936:SF1">
    <property type="entry name" value="ARABINOSYLTRANSFERASE XEG113"/>
    <property type="match status" value="1"/>
</dbReference>
<proteinExistence type="predicted"/>
<organism evidence="1 2">
    <name type="scientific">Cymbomonas tetramitiformis</name>
    <dbReference type="NCBI Taxonomy" id="36881"/>
    <lineage>
        <taxon>Eukaryota</taxon>
        <taxon>Viridiplantae</taxon>
        <taxon>Chlorophyta</taxon>
        <taxon>Pyramimonadophyceae</taxon>
        <taxon>Pyramimonadales</taxon>
        <taxon>Pyramimonadaceae</taxon>
        <taxon>Cymbomonas</taxon>
    </lineage>
</organism>
<dbReference type="GO" id="GO:0052636">
    <property type="term" value="F:arabinosyltransferase activity"/>
    <property type="evidence" value="ECO:0007669"/>
    <property type="project" value="TreeGrafter"/>
</dbReference>
<dbReference type="GO" id="GO:0052325">
    <property type="term" value="P:cell wall pectin biosynthetic process"/>
    <property type="evidence" value="ECO:0007669"/>
    <property type="project" value="TreeGrafter"/>
</dbReference>
<name>A0AAE0F1Y0_9CHLO</name>
<evidence type="ECO:0000313" key="1">
    <source>
        <dbReference type="EMBL" id="KAK3247360.1"/>
    </source>
</evidence>
<reference evidence="1 2" key="1">
    <citation type="journal article" date="2015" name="Genome Biol. Evol.">
        <title>Comparative Genomics of a Bacterivorous Green Alga Reveals Evolutionary Causalities and Consequences of Phago-Mixotrophic Mode of Nutrition.</title>
        <authorList>
            <person name="Burns J.A."/>
            <person name="Paasch A."/>
            <person name="Narechania A."/>
            <person name="Kim E."/>
        </authorList>
    </citation>
    <scope>NUCLEOTIDE SEQUENCE [LARGE SCALE GENOMIC DNA]</scope>
    <source>
        <strain evidence="1 2">PLY_AMNH</strain>
    </source>
</reference>
<evidence type="ECO:0000313" key="2">
    <source>
        <dbReference type="Proteomes" id="UP001190700"/>
    </source>
</evidence>
<dbReference type="InterPro" id="IPR053250">
    <property type="entry name" value="Glycosyltransferase_77"/>
</dbReference>
<protein>
    <submittedName>
        <fullName evidence="1">Uncharacterized protein</fullName>
    </submittedName>
</protein>
<dbReference type="AlphaFoldDB" id="A0AAE0F1Y0"/>
<keyword evidence="2" id="KW-1185">Reference proteome</keyword>
<dbReference type="Proteomes" id="UP001190700">
    <property type="component" value="Unassembled WGS sequence"/>
</dbReference>
<dbReference type="EMBL" id="LGRX02029041">
    <property type="protein sequence ID" value="KAK3247360.1"/>
    <property type="molecule type" value="Genomic_DNA"/>
</dbReference>